<reference evidence="2" key="1">
    <citation type="journal article" date="2014" name="Sci. Data">
        <title>Genomes of diverse isolates of the marine cyanobacterium Prochlorococcus.</title>
        <authorList>
            <person name="Biller S."/>
            <person name="Berube P."/>
            <person name="Thompson J."/>
            <person name="Kelly L."/>
            <person name="Roggensack S."/>
            <person name="Awad L."/>
            <person name="Roache-Johnson K."/>
            <person name="Ding H."/>
            <person name="Giovannoni S.J."/>
            <person name="Moore L.R."/>
            <person name="Chisholm S.W."/>
        </authorList>
    </citation>
    <scope>NUCLEOTIDE SEQUENCE [LARGE SCALE GENOMIC DNA]</scope>
</reference>
<dbReference type="AlphaFoldDB" id="A0A0A1ZW44"/>
<gene>
    <name evidence="1" type="ORF">EU93_0031</name>
</gene>
<proteinExistence type="predicted"/>
<accession>A0A0A1ZW44</accession>
<comment type="caution">
    <text evidence="1">The sequence shown here is derived from an EMBL/GenBank/DDBJ whole genome shotgun (WGS) entry which is preliminary data.</text>
</comment>
<dbReference type="Proteomes" id="UP000030491">
    <property type="component" value="Unassembled WGS sequence"/>
</dbReference>
<organism evidence="1 2">
    <name type="scientific">Prochlorococcus marinus str. MIT 9116</name>
    <dbReference type="NCBI Taxonomy" id="167544"/>
    <lineage>
        <taxon>Bacteria</taxon>
        <taxon>Bacillati</taxon>
        <taxon>Cyanobacteriota</taxon>
        <taxon>Cyanophyceae</taxon>
        <taxon>Synechococcales</taxon>
        <taxon>Prochlorococcaceae</taxon>
        <taxon>Prochlorococcus</taxon>
    </lineage>
</organism>
<name>A0A0A1ZW44_PROMR</name>
<dbReference type="EMBL" id="JNAJ01000001">
    <property type="protein sequence ID" value="KGF93837.1"/>
    <property type="molecule type" value="Genomic_DNA"/>
</dbReference>
<evidence type="ECO:0000313" key="2">
    <source>
        <dbReference type="Proteomes" id="UP000030491"/>
    </source>
</evidence>
<evidence type="ECO:0000313" key="1">
    <source>
        <dbReference type="EMBL" id="KGF93837.1"/>
    </source>
</evidence>
<protein>
    <submittedName>
        <fullName evidence="1">Uncharacterized protein</fullName>
    </submittedName>
</protein>
<sequence length="43" mass="5379">MQNKTFLKECKCMHCQQKLEQINMSRLYWNKIILRKNKAQFIF</sequence>